<feature type="binding site" evidence="7">
    <location>
        <position position="144"/>
    </location>
    <ligand>
        <name>S-adenosyl-L-methionine</name>
        <dbReference type="ChEBI" id="CHEBI:59789"/>
    </ligand>
</feature>
<feature type="binding site" evidence="7">
    <location>
        <position position="57"/>
    </location>
    <ligand>
        <name>S-adenosyl-L-methionine</name>
        <dbReference type="ChEBI" id="CHEBI:59789"/>
    </ligand>
</feature>
<dbReference type="PANTHER" id="PTHR16121:SF2">
    <property type="entry name" value="CAP-SPECIFIC MRNA (NUCLEOSIDE-2'-O-)-METHYLTRANSFERASE 2"/>
    <property type="match status" value="1"/>
</dbReference>
<evidence type="ECO:0000313" key="9">
    <source>
        <dbReference type="EMBL" id="CAF1064270.1"/>
    </source>
</evidence>
<evidence type="ECO:0000256" key="5">
    <source>
        <dbReference type="ARBA" id="ARBA00022691"/>
    </source>
</evidence>
<dbReference type="GO" id="GO:0005737">
    <property type="term" value="C:cytoplasm"/>
    <property type="evidence" value="ECO:0007669"/>
    <property type="project" value="TreeGrafter"/>
</dbReference>
<feature type="domain" description="Adrift-type SAM-dependent 2'-O-MTase" evidence="8">
    <location>
        <begin position="18"/>
        <end position="231"/>
    </location>
</feature>
<dbReference type="GO" id="GO:0004483">
    <property type="term" value="F:methyltransferase cap1 activity"/>
    <property type="evidence" value="ECO:0007669"/>
    <property type="project" value="TreeGrafter"/>
</dbReference>
<dbReference type="Gene3D" id="3.40.50.12760">
    <property type="match status" value="1"/>
</dbReference>
<evidence type="ECO:0000256" key="6">
    <source>
        <dbReference type="ARBA" id="ARBA00049477"/>
    </source>
</evidence>
<dbReference type="AlphaFoldDB" id="A0A814LG39"/>
<comment type="catalytic activity">
    <reaction evidence="6">
        <text>a 5'-end (N(7)-methyl 5'-triphosphoguanosine)-(2'-O-methyl-ribonucleoside)-(ribonucleotide) in mRNA + S-adenosyl-L-methionine = a 5'-end (N(7)-methyl 5'-triphosphoguanosine)-(2'-O-methyl-ribonucleoside)-(2'-O-methyl-ribonucleotide) in mRNA + S-adenosyl-L-homocysteine + H(+)</text>
        <dbReference type="Rhea" id="RHEA:67024"/>
        <dbReference type="Rhea" id="RHEA-COMP:17169"/>
        <dbReference type="Rhea" id="RHEA-COMP:17170"/>
        <dbReference type="ChEBI" id="CHEBI:15378"/>
        <dbReference type="ChEBI" id="CHEBI:57856"/>
        <dbReference type="ChEBI" id="CHEBI:59789"/>
        <dbReference type="ChEBI" id="CHEBI:167612"/>
        <dbReference type="ChEBI" id="CHEBI:167614"/>
        <dbReference type="EC" id="2.1.1.296"/>
    </reaction>
</comment>
<evidence type="ECO:0000256" key="2">
    <source>
        <dbReference type="ARBA" id="ARBA00021134"/>
    </source>
</evidence>
<comment type="caution">
    <text evidence="9">The sequence shown here is derived from an EMBL/GenBank/DDBJ whole genome shotgun (WGS) entry which is preliminary data.</text>
</comment>
<dbReference type="SUPFAM" id="SSF53335">
    <property type="entry name" value="S-adenosyl-L-methionine-dependent methyltransferases"/>
    <property type="match status" value="1"/>
</dbReference>
<evidence type="ECO:0000256" key="1">
    <source>
        <dbReference type="ARBA" id="ARBA00012770"/>
    </source>
</evidence>
<evidence type="ECO:0000256" key="3">
    <source>
        <dbReference type="ARBA" id="ARBA00022603"/>
    </source>
</evidence>
<dbReference type="InterPro" id="IPR029063">
    <property type="entry name" value="SAM-dependent_MTases_sf"/>
</dbReference>
<dbReference type="GO" id="GO:0120550">
    <property type="term" value="F:methyltransferase cap2 activity"/>
    <property type="evidence" value="ECO:0007669"/>
    <property type="project" value="UniProtKB-EC"/>
</dbReference>
<dbReference type="GO" id="GO:0032259">
    <property type="term" value="P:methylation"/>
    <property type="evidence" value="ECO:0007669"/>
    <property type="project" value="UniProtKB-KW"/>
</dbReference>
<sequence>MNRASNIVPYLRQKLNVEFGTQAWAKFYEILDTFDLINVGENEQTSWKTFHMCEAPGAFIAAINHYLVTHDKQKVQWQWFAQTLNPYHEHNIKPAVIDDDRFLFYTYDKWDFGQDNSGDIMNLENLLYYIQGLKPLNIDFITADGSLDCQNDPAEQELFVYPLLLTEIYLALNCLTVKGNFVFKMFTIFEKETIDLIYMINLVFEQVTICKPATSKAGNSETYVVCIGFYQELFETNYLEKLRVIVHENLNQSGRSSFVFDKYPDLFLEQIVRCSYSFEKHQCDVIEDNLKYFHNLDRRYSKKIREEKELLLNEYIQRYSLKELLSSDKRLTPVIDNNTGLPILPDSLPESYTRILYQYLSAPLALVQVPKRLQGTYFERKEDKQTSNVNEMRKCLTKTIRSGLYCPTCAKLSISDTGNKDESTFQTPKLVRSISSYSAELCETDLTLNDDLCDTCQSLCQIITKHTLSTRSLFINTINRTTLKEFLPFDNDDDKNLILRQWFNDTAVDCIFGKQKSIENSCFCDKQLLEFYNSATKMKTTEINIIQSDDLSIDLYFISFVKSLIILHNIPSIRNTTNFNHKWNSLKYFADTNQLQLYYHNDYVFCRTFDPILTRLQASVLYLLLNSFEQTYIYVIIDNNLQSHLLFIFDTFVTDSYIDAELIQRKIEVCTLLEKQVHSNNDTISTLLQFIHIHHLLRRDFVWELKRANNVCLQLKILSLLNGEQQQQQNVIE</sequence>
<name>A0A814LG39_9BILA</name>
<dbReference type="InterPro" id="IPR025807">
    <property type="entry name" value="Adrift-typ_MeTrfase"/>
</dbReference>
<proteinExistence type="predicted"/>
<dbReference type="PANTHER" id="PTHR16121">
    <property type="entry name" value="CAP-SPECIFIC MRNA (NUCLEOSIDE-2'-O-)-METHYLTRANSFERASE 1-RELATED"/>
    <property type="match status" value="1"/>
</dbReference>
<dbReference type="PROSITE" id="PS51614">
    <property type="entry name" value="SAM_MT_ADRIFT"/>
    <property type="match status" value="1"/>
</dbReference>
<evidence type="ECO:0000313" key="10">
    <source>
        <dbReference type="EMBL" id="CAF3832184.1"/>
    </source>
</evidence>
<organism evidence="9 11">
    <name type="scientific">Didymodactylos carnosus</name>
    <dbReference type="NCBI Taxonomy" id="1234261"/>
    <lineage>
        <taxon>Eukaryota</taxon>
        <taxon>Metazoa</taxon>
        <taxon>Spiralia</taxon>
        <taxon>Gnathifera</taxon>
        <taxon>Rotifera</taxon>
        <taxon>Eurotatoria</taxon>
        <taxon>Bdelloidea</taxon>
        <taxon>Philodinida</taxon>
        <taxon>Philodinidae</taxon>
        <taxon>Didymodactylos</taxon>
    </lineage>
</organism>
<dbReference type="GO" id="GO:0005634">
    <property type="term" value="C:nucleus"/>
    <property type="evidence" value="ECO:0007669"/>
    <property type="project" value="UniProtKB-ARBA"/>
</dbReference>
<keyword evidence="11" id="KW-1185">Reference proteome</keyword>
<dbReference type="Proteomes" id="UP000663829">
    <property type="component" value="Unassembled WGS sequence"/>
</dbReference>
<keyword evidence="5 7" id="KW-0949">S-adenosyl-L-methionine</keyword>
<evidence type="ECO:0000259" key="8">
    <source>
        <dbReference type="PROSITE" id="PS51614"/>
    </source>
</evidence>
<protein>
    <recommendedName>
        <fullName evidence="2">Cap-specific mRNA (nucleoside-2'-O-)-methyltransferase 2</fullName>
        <ecNumber evidence="1">2.1.1.296</ecNumber>
    </recommendedName>
</protein>
<dbReference type="InterPro" id="IPR002877">
    <property type="entry name" value="RNA_MeTrfase_FtsJ_dom"/>
</dbReference>
<gene>
    <name evidence="9" type="ORF">GPM918_LOCUS16942</name>
    <name evidence="10" type="ORF">SRO942_LOCUS16941</name>
</gene>
<keyword evidence="4 7" id="KW-0808">Transferase</keyword>
<dbReference type="Proteomes" id="UP000681722">
    <property type="component" value="Unassembled WGS sequence"/>
</dbReference>
<dbReference type="OrthoDB" id="429597at2759"/>
<dbReference type="Pfam" id="PF01728">
    <property type="entry name" value="FtsJ"/>
    <property type="match status" value="1"/>
</dbReference>
<reference evidence="9" key="1">
    <citation type="submission" date="2021-02" db="EMBL/GenBank/DDBJ databases">
        <authorList>
            <person name="Nowell W R."/>
        </authorList>
    </citation>
    <scope>NUCLEOTIDE SEQUENCE</scope>
</reference>
<feature type="binding site" evidence="7">
    <location>
        <position position="77"/>
    </location>
    <ligand>
        <name>S-adenosyl-L-methionine</name>
        <dbReference type="ChEBI" id="CHEBI:59789"/>
    </ligand>
</feature>
<dbReference type="GO" id="GO:0006370">
    <property type="term" value="P:7-methylguanosine mRNA capping"/>
    <property type="evidence" value="ECO:0007669"/>
    <property type="project" value="TreeGrafter"/>
</dbReference>
<dbReference type="InterPro" id="IPR050851">
    <property type="entry name" value="mRNA_Cap_2O-Ribose_MeTrfase"/>
</dbReference>
<dbReference type="EMBL" id="CAJOBC010004548">
    <property type="protein sequence ID" value="CAF3832184.1"/>
    <property type="molecule type" value="Genomic_DNA"/>
</dbReference>
<keyword evidence="3 7" id="KW-0489">Methyltransferase</keyword>
<dbReference type="EC" id="2.1.1.296" evidence="1"/>
<dbReference type="EMBL" id="CAJNOQ010004548">
    <property type="protein sequence ID" value="CAF1064270.1"/>
    <property type="molecule type" value="Genomic_DNA"/>
</dbReference>
<evidence type="ECO:0000313" key="11">
    <source>
        <dbReference type="Proteomes" id="UP000663829"/>
    </source>
</evidence>
<evidence type="ECO:0000256" key="4">
    <source>
        <dbReference type="ARBA" id="ARBA00022679"/>
    </source>
</evidence>
<accession>A0A814LG39</accession>
<feature type="active site" description="Proton acceptor" evidence="7">
    <location>
        <position position="184"/>
    </location>
</feature>
<evidence type="ECO:0000256" key="7">
    <source>
        <dbReference type="PROSITE-ProRule" id="PRU00946"/>
    </source>
</evidence>